<feature type="signal peptide" evidence="7">
    <location>
        <begin position="1"/>
        <end position="21"/>
    </location>
</feature>
<evidence type="ECO:0000256" key="1">
    <source>
        <dbReference type="ARBA" id="ARBA00022722"/>
    </source>
</evidence>
<keyword evidence="1" id="KW-0540">Nuclease</keyword>
<reference evidence="9" key="1">
    <citation type="submission" date="2016-12" db="EMBL/GenBank/DDBJ databases">
        <authorList>
            <person name="Varghese N."/>
            <person name="Submissions S."/>
        </authorList>
    </citation>
    <scope>NUCLEOTIDE SEQUENCE [LARGE SCALE GENOMIC DNA]</scope>
    <source>
        <strain evidence="9">DSM 11032</strain>
    </source>
</reference>
<dbReference type="AlphaFoldDB" id="A0A1M7SFQ1"/>
<keyword evidence="3" id="KW-0255">Endonuclease</keyword>
<dbReference type="GO" id="GO:0046872">
    <property type="term" value="F:metal ion binding"/>
    <property type="evidence" value="ECO:0007669"/>
    <property type="project" value="UniProtKB-KW"/>
</dbReference>
<dbReference type="GO" id="GO:0006308">
    <property type="term" value="P:DNA catabolic process"/>
    <property type="evidence" value="ECO:0007669"/>
    <property type="project" value="InterPro"/>
</dbReference>
<gene>
    <name evidence="8" type="ORF">SAMN02745193_01580</name>
</gene>
<dbReference type="GO" id="GO:0003676">
    <property type="term" value="F:nucleic acid binding"/>
    <property type="evidence" value="ECO:0007669"/>
    <property type="project" value="InterPro"/>
</dbReference>
<dbReference type="InterPro" id="IPR003154">
    <property type="entry name" value="S1/P1nuclease"/>
</dbReference>
<dbReference type="Proteomes" id="UP000184391">
    <property type="component" value="Unassembled WGS sequence"/>
</dbReference>
<dbReference type="GO" id="GO:0016788">
    <property type="term" value="F:hydrolase activity, acting on ester bonds"/>
    <property type="evidence" value="ECO:0007669"/>
    <property type="project" value="InterPro"/>
</dbReference>
<dbReference type="EMBL" id="FRDF01000008">
    <property type="protein sequence ID" value="SHN57132.1"/>
    <property type="molecule type" value="Genomic_DNA"/>
</dbReference>
<dbReference type="RefSeq" id="WP_072674115.1">
    <property type="nucleotide sequence ID" value="NZ_FRDF01000008.1"/>
</dbReference>
<keyword evidence="9" id="KW-1185">Reference proteome</keyword>
<dbReference type="PANTHER" id="PTHR33146:SF26">
    <property type="entry name" value="ENDONUCLEASE 4"/>
    <property type="match status" value="1"/>
</dbReference>
<dbReference type="STRING" id="198312.SAMN02745193_01580"/>
<evidence type="ECO:0000256" key="6">
    <source>
        <dbReference type="ARBA" id="ARBA00023180"/>
    </source>
</evidence>
<evidence type="ECO:0000256" key="7">
    <source>
        <dbReference type="SAM" id="SignalP"/>
    </source>
</evidence>
<evidence type="ECO:0000256" key="4">
    <source>
        <dbReference type="ARBA" id="ARBA00022801"/>
    </source>
</evidence>
<evidence type="ECO:0000313" key="8">
    <source>
        <dbReference type="EMBL" id="SHN57132.1"/>
    </source>
</evidence>
<keyword evidence="4" id="KW-0378">Hydrolase</keyword>
<dbReference type="PANTHER" id="PTHR33146">
    <property type="entry name" value="ENDONUCLEASE 4"/>
    <property type="match status" value="1"/>
</dbReference>
<dbReference type="GO" id="GO:0004519">
    <property type="term" value="F:endonuclease activity"/>
    <property type="evidence" value="ECO:0007669"/>
    <property type="project" value="UniProtKB-KW"/>
</dbReference>
<dbReference type="Pfam" id="PF02265">
    <property type="entry name" value="S1-P1_nuclease"/>
    <property type="match status" value="1"/>
</dbReference>
<keyword evidence="6" id="KW-0325">Glycoprotein</keyword>
<dbReference type="OrthoDB" id="267579at2"/>
<proteinExistence type="predicted"/>
<dbReference type="SUPFAM" id="SSF48537">
    <property type="entry name" value="Phospholipase C/P1 nuclease"/>
    <property type="match status" value="1"/>
</dbReference>
<sequence>MRAIIAALLAVIVMLPAPASAWGFYAHRKTAEIAEANVSAQVRAKIRRLLRSEQALGTPECPLKSLEDAAVWADCVRREGWRWGYTAAWHYRTAPICETFNPRANCAGGNCVTAQIERAHRLLADESLPDAIRLEALAFMVHFAGDVHMPLHSGDNEDRGGNDRKADYGIIPGLNLHWIWDGPLAERAISDPADPVVRRYSAAERAELGGGGPADWGRESWEIARGFVYPTAFDTDDVCASELPAKTALSQEDIVAAVPIAKRRVQQAGIRIADLLESAFAPGPLPGPLKVEQRRRGGS</sequence>
<keyword evidence="5" id="KW-1015">Disulfide bond</keyword>
<name>A0A1M7SFQ1_9SPHN</name>
<organism evidence="8 9">
    <name type="scientific">Erythrobacter sanguineus</name>
    <dbReference type="NCBI Taxonomy" id="198312"/>
    <lineage>
        <taxon>Bacteria</taxon>
        <taxon>Pseudomonadati</taxon>
        <taxon>Pseudomonadota</taxon>
        <taxon>Alphaproteobacteria</taxon>
        <taxon>Sphingomonadales</taxon>
        <taxon>Erythrobacteraceae</taxon>
        <taxon>Erythrobacter/Porphyrobacter group</taxon>
        <taxon>Erythrobacter</taxon>
    </lineage>
</organism>
<dbReference type="InterPro" id="IPR008947">
    <property type="entry name" value="PLipase_C/P1_nuclease_dom_sf"/>
</dbReference>
<dbReference type="Gene3D" id="1.10.575.10">
    <property type="entry name" value="P1 Nuclease"/>
    <property type="match status" value="1"/>
</dbReference>
<feature type="chain" id="PRO_5012138984" evidence="7">
    <location>
        <begin position="22"/>
        <end position="299"/>
    </location>
</feature>
<evidence type="ECO:0000256" key="5">
    <source>
        <dbReference type="ARBA" id="ARBA00023157"/>
    </source>
</evidence>
<dbReference type="CDD" id="cd11010">
    <property type="entry name" value="S1-P1_nuclease"/>
    <property type="match status" value="1"/>
</dbReference>
<evidence type="ECO:0000256" key="2">
    <source>
        <dbReference type="ARBA" id="ARBA00022723"/>
    </source>
</evidence>
<evidence type="ECO:0000256" key="3">
    <source>
        <dbReference type="ARBA" id="ARBA00022759"/>
    </source>
</evidence>
<accession>A0A1M7SFQ1</accession>
<evidence type="ECO:0000313" key="9">
    <source>
        <dbReference type="Proteomes" id="UP000184391"/>
    </source>
</evidence>
<keyword evidence="2" id="KW-0479">Metal-binding</keyword>
<keyword evidence="7" id="KW-0732">Signal</keyword>
<protein>
    <submittedName>
        <fullName evidence="8">S1/P1 Nuclease</fullName>
    </submittedName>
</protein>